<dbReference type="InterPro" id="IPR036928">
    <property type="entry name" value="AS_sf"/>
</dbReference>
<sequence>MTEIHQLAAGELAAAIARGDISSRAALDHYLGRIETLGEPINAVVAMDIEAARQRADAADAAIAAGQNWGPLHGVPMTIKDTYEVAGLPTVVGEPKLKDYRSSDDAVAVARLRAAGAVIFGKSNTPRLAQDVQTFNPIYGTTNNPWNTERTSGGSSGGAAAGLAAGFTPLELGSDLAGSIRTPSSWCGVYGHKTSYGVIPMRGHIPGPPGTRGEPDLCVAGPLARHPADLSLALDVLAGADTIDASVWQAQLPAPKPTTLADFKIGYLFEHDFCPIAAAVKARLEDALEAARRAGATVTKLDELPGGFEASYETYDRLLNGLVGASIPDKLYNKAKRGAKVMGLVGKNDVGTTGGFAERATTSHRDWAKADEARHKLREKWHTLFADYDVVLLPSVCVPAIAHDQGGNVLSRKIDVDGNSHGYTNLFRWIAPATVAGLPATSAPVGLTDDGLPVGLQIVGDYGHDLTTIAFAQHLAAAGVEAPACPFAGKSEA</sequence>
<dbReference type="STRING" id="1033802.SSPSH_001788"/>
<proteinExistence type="predicted"/>
<dbReference type="Pfam" id="PF01425">
    <property type="entry name" value="Amidase"/>
    <property type="match status" value="1"/>
</dbReference>
<dbReference type="PIRSF" id="PIRSF001221">
    <property type="entry name" value="Amidase_fungi"/>
    <property type="match status" value="1"/>
</dbReference>
<dbReference type="EC" id="3.5.1.4" evidence="2"/>
<dbReference type="GO" id="GO:0004040">
    <property type="term" value="F:amidase activity"/>
    <property type="evidence" value="ECO:0007669"/>
    <property type="project" value="UniProtKB-EC"/>
</dbReference>
<dbReference type="PANTHER" id="PTHR43372:SF4">
    <property type="entry name" value="FATTY-ACID AMIDE HYDROLASE 2"/>
    <property type="match status" value="1"/>
</dbReference>
<evidence type="ECO:0000259" key="1">
    <source>
        <dbReference type="Pfam" id="PF01425"/>
    </source>
</evidence>
<dbReference type="PANTHER" id="PTHR43372">
    <property type="entry name" value="FATTY-ACID AMIDE HYDROLASE"/>
    <property type="match status" value="1"/>
</dbReference>
<dbReference type="eggNOG" id="COG0154">
    <property type="taxonomic scope" value="Bacteria"/>
</dbReference>
<organism evidence="2 3">
    <name type="scientific">Salinisphaera shabanensis E1L3A</name>
    <dbReference type="NCBI Taxonomy" id="1033802"/>
    <lineage>
        <taxon>Bacteria</taxon>
        <taxon>Pseudomonadati</taxon>
        <taxon>Pseudomonadota</taxon>
        <taxon>Gammaproteobacteria</taxon>
        <taxon>Salinisphaerales</taxon>
        <taxon>Salinisphaeraceae</taxon>
        <taxon>Salinisphaera</taxon>
    </lineage>
</organism>
<feature type="domain" description="Amidase" evidence="1">
    <location>
        <begin position="27"/>
        <end position="467"/>
    </location>
</feature>
<dbReference type="SUPFAM" id="SSF75304">
    <property type="entry name" value="Amidase signature (AS) enzymes"/>
    <property type="match status" value="1"/>
</dbReference>
<reference evidence="2 3" key="1">
    <citation type="journal article" date="2011" name="J. Bacteriol.">
        <title>Genome sequence of Salinisphaera shabanensis, a gammaproteobacterium from the harsh, variable environment of the brine-seawater interface of the Shaban Deep in the Red Sea.</title>
        <authorList>
            <person name="Antunes A."/>
            <person name="Alam I."/>
            <person name="Bajic V.B."/>
            <person name="Stingl U."/>
        </authorList>
    </citation>
    <scope>NUCLEOTIDE SEQUENCE [LARGE SCALE GENOMIC DNA]</scope>
    <source>
        <strain evidence="2 3">E1L3A</strain>
    </source>
</reference>
<keyword evidence="2" id="KW-0378">Hydrolase</keyword>
<comment type="caution">
    <text evidence="2">The sequence shown here is derived from an EMBL/GenBank/DDBJ whole genome shotgun (WGS) entry which is preliminary data.</text>
</comment>
<dbReference type="RefSeq" id="WP_021031597.1">
    <property type="nucleotide sequence ID" value="NZ_AFNV02000011.1"/>
</dbReference>
<protein>
    <submittedName>
        <fullName evidence="2">Amidase protein</fullName>
        <ecNumber evidence="2">3.5.1.4</ecNumber>
    </submittedName>
</protein>
<name>U2EMU7_9GAMM</name>
<accession>U2EMU7</accession>
<keyword evidence="3" id="KW-1185">Reference proteome</keyword>
<dbReference type="Proteomes" id="UP000006242">
    <property type="component" value="Unassembled WGS sequence"/>
</dbReference>
<dbReference type="InterPro" id="IPR023631">
    <property type="entry name" value="Amidase_dom"/>
</dbReference>
<dbReference type="EMBL" id="AFNV02000011">
    <property type="protein sequence ID" value="ERJ19180.1"/>
    <property type="molecule type" value="Genomic_DNA"/>
</dbReference>
<dbReference type="GO" id="GO:0012505">
    <property type="term" value="C:endomembrane system"/>
    <property type="evidence" value="ECO:0007669"/>
    <property type="project" value="TreeGrafter"/>
</dbReference>
<evidence type="ECO:0000313" key="3">
    <source>
        <dbReference type="Proteomes" id="UP000006242"/>
    </source>
</evidence>
<dbReference type="Gene3D" id="3.90.1300.10">
    <property type="entry name" value="Amidase signature (AS) domain"/>
    <property type="match status" value="1"/>
</dbReference>
<dbReference type="InterPro" id="IPR052739">
    <property type="entry name" value="FAAH2"/>
</dbReference>
<dbReference type="OrthoDB" id="9811471at2"/>
<evidence type="ECO:0000313" key="2">
    <source>
        <dbReference type="EMBL" id="ERJ19180.1"/>
    </source>
</evidence>
<dbReference type="NCBIfam" id="NF004816">
    <property type="entry name" value="PRK06170.1"/>
    <property type="match status" value="1"/>
</dbReference>
<reference evidence="2 3" key="2">
    <citation type="journal article" date="2013" name="PLoS ONE">
        <title>INDIGO - INtegrated Data Warehouse of MIcrobial GenOmes with Examples from the Red Sea Extremophiles.</title>
        <authorList>
            <person name="Alam I."/>
            <person name="Antunes A."/>
            <person name="Kamau A.A."/>
            <person name="Ba Alawi W."/>
            <person name="Kalkatawi M."/>
            <person name="Stingl U."/>
            <person name="Bajic V.B."/>
        </authorList>
    </citation>
    <scope>NUCLEOTIDE SEQUENCE [LARGE SCALE GENOMIC DNA]</scope>
    <source>
        <strain evidence="2 3">E1L3A</strain>
    </source>
</reference>
<gene>
    <name evidence="2" type="ORF">SSPSH_001788</name>
</gene>
<dbReference type="AlphaFoldDB" id="U2EMU7"/>